<dbReference type="Pfam" id="PF03880">
    <property type="entry name" value="DbpA"/>
    <property type="match status" value="1"/>
</dbReference>
<dbReference type="PROSITE" id="PS51192">
    <property type="entry name" value="HELICASE_ATP_BIND_1"/>
    <property type="match status" value="1"/>
</dbReference>
<keyword evidence="4" id="KW-0067">ATP-binding</keyword>
<feature type="region of interest" description="Disordered" evidence="6">
    <location>
        <begin position="522"/>
        <end position="821"/>
    </location>
</feature>
<dbReference type="GO" id="GO:0003676">
    <property type="term" value="F:nucleic acid binding"/>
    <property type="evidence" value="ECO:0007669"/>
    <property type="project" value="InterPro"/>
</dbReference>
<dbReference type="SUPFAM" id="SSF52540">
    <property type="entry name" value="P-loop containing nucleoside triphosphate hydrolases"/>
    <property type="match status" value="1"/>
</dbReference>
<dbReference type="AlphaFoldDB" id="A0A4S3MMR8"/>
<comment type="similarity">
    <text evidence="5">Belongs to the DEAD box helicase family.</text>
</comment>
<dbReference type="InterPro" id="IPR011545">
    <property type="entry name" value="DEAD/DEAH_box_helicase_dom"/>
</dbReference>
<dbReference type="GO" id="GO:0005829">
    <property type="term" value="C:cytosol"/>
    <property type="evidence" value="ECO:0007669"/>
    <property type="project" value="TreeGrafter"/>
</dbReference>
<keyword evidence="3 9" id="KW-0347">Helicase</keyword>
<dbReference type="OrthoDB" id="9805696at2"/>
<feature type="domain" description="Helicase C-terminal" evidence="8">
    <location>
        <begin position="237"/>
        <end position="382"/>
    </location>
</feature>
<evidence type="ECO:0000259" key="7">
    <source>
        <dbReference type="PROSITE" id="PS51192"/>
    </source>
</evidence>
<evidence type="ECO:0000313" key="9">
    <source>
        <dbReference type="EMBL" id="THD83736.1"/>
    </source>
</evidence>
<dbReference type="CDD" id="cd00268">
    <property type="entry name" value="DEADc"/>
    <property type="match status" value="1"/>
</dbReference>
<evidence type="ECO:0000259" key="8">
    <source>
        <dbReference type="PROSITE" id="PS51194"/>
    </source>
</evidence>
<dbReference type="GO" id="GO:0003724">
    <property type="term" value="F:RNA helicase activity"/>
    <property type="evidence" value="ECO:0007669"/>
    <property type="project" value="UniProtKB-ARBA"/>
</dbReference>
<proteinExistence type="inferred from homology"/>
<dbReference type="EMBL" id="SSND01000002">
    <property type="protein sequence ID" value="THD83736.1"/>
    <property type="molecule type" value="Genomic_DNA"/>
</dbReference>
<dbReference type="InterPro" id="IPR005580">
    <property type="entry name" value="DbpA/CsdA_RNA-bd_dom"/>
</dbReference>
<dbReference type="InterPro" id="IPR001650">
    <property type="entry name" value="Helicase_C-like"/>
</dbReference>
<evidence type="ECO:0000256" key="3">
    <source>
        <dbReference type="ARBA" id="ARBA00022806"/>
    </source>
</evidence>
<evidence type="ECO:0000256" key="1">
    <source>
        <dbReference type="ARBA" id="ARBA00022741"/>
    </source>
</evidence>
<evidence type="ECO:0000313" key="10">
    <source>
        <dbReference type="Proteomes" id="UP000309450"/>
    </source>
</evidence>
<name>A0A4S3MMR8_9RHOB</name>
<dbReference type="Gene3D" id="3.30.70.330">
    <property type="match status" value="1"/>
</dbReference>
<dbReference type="CDD" id="cd18787">
    <property type="entry name" value="SF2_C_DEAD"/>
    <property type="match status" value="1"/>
</dbReference>
<feature type="compositionally biased region" description="Basic and acidic residues" evidence="6">
    <location>
        <begin position="728"/>
        <end position="748"/>
    </location>
</feature>
<dbReference type="SMART" id="SM00487">
    <property type="entry name" value="DEXDc"/>
    <property type="match status" value="1"/>
</dbReference>
<protein>
    <submittedName>
        <fullName evidence="9">DEAD/DEAH box helicase</fullName>
    </submittedName>
</protein>
<dbReference type="CDD" id="cd12252">
    <property type="entry name" value="RRM_DbpA"/>
    <property type="match status" value="1"/>
</dbReference>
<sequence length="821" mass="88456">MTDMTTIAAPLAAALSDRGYASLTPVQQAMLAPEIAGRDLLVSAQTGSGKTVAFGLAVAGEILGGIDALLPADKPIALIIAPTRELAQQVARELGWLYANAGAQIATCVGGMDYRTERRALERGAHIVVGTPGRLRDHIERGSLDLSEARAVVLDEADEMLDLGFAEDLEFILSAAPEGRRTLMFSATVPKEIAKLAETFQRDAQRIEVKGEATQHADIEYRALSVSPRDREGAIFNVLRFYDAQTAIVFCKTRTAVNHLLARMGNRGFQAVALSGELSQSERMHALQALRDGRARVCIATDVAARGIDLPGLELVIHADLPSNSETLLHRSGRTGRAGQKGVSALIVAGSEYKKAHRLLQGAKVVAEWGQPPSADQVQEREDARMLDHPALADAPGDEEALAVDLLDRYGPEQVAAAFVRLWRQGRSAPEVLRDDVSPGPAPAEPRPRTEFGASRWFVLSVGHTGRAEARWLLPKICDAGGITRNDIGAIRVQQERTFVQIATKAAERFADGIELENGILMEPMDDEPDLARPERGAPRSGARPDRRPAAPRDGAAPRPARAPREDRPRDDRPREERPAYRSAKPPRFVDEDASEAPRPRRDAQAEAPRKPWARKEDAGEDRAPRKPRAVAEEAPRPRKPRDEGGWTPRAPRGEDAPRPPRRAEGDAPAPRKPRWTPDDRDRAANPAPRSAGFKSHGGGAGKPARSAGYKSHGGAEDRPARSSGFKSHGDKPHGDRPPRAEGADARPARSGGFKSHGDRPKPEGKPYGKPASGSAGKPGGKPFGKPAGKFGAKPAAAAKPARPKADARDTSKRFVPPKKK</sequence>
<keyword evidence="1" id="KW-0547">Nucleotide-binding</keyword>
<dbReference type="Proteomes" id="UP000309450">
    <property type="component" value="Unassembled WGS sequence"/>
</dbReference>
<feature type="compositionally biased region" description="Low complexity" evidence="6">
    <location>
        <begin position="784"/>
        <end position="801"/>
    </location>
</feature>
<dbReference type="Pfam" id="PF00270">
    <property type="entry name" value="DEAD"/>
    <property type="match status" value="1"/>
</dbReference>
<dbReference type="InterPro" id="IPR044742">
    <property type="entry name" value="DEAD/DEAH_RhlB"/>
</dbReference>
<dbReference type="InterPro" id="IPR000629">
    <property type="entry name" value="RNA-helicase_DEAD-box_CS"/>
</dbReference>
<feature type="compositionally biased region" description="Basic and acidic residues" evidence="6">
    <location>
        <begin position="652"/>
        <end position="666"/>
    </location>
</feature>
<dbReference type="Pfam" id="PF00271">
    <property type="entry name" value="Helicase_C"/>
    <property type="match status" value="1"/>
</dbReference>
<evidence type="ECO:0000256" key="5">
    <source>
        <dbReference type="ARBA" id="ARBA00038437"/>
    </source>
</evidence>
<dbReference type="InterPro" id="IPR050079">
    <property type="entry name" value="DEAD_box_RNA_helicase"/>
</dbReference>
<organism evidence="9 10">
    <name type="scientific">Aliigemmobacter aestuarii</name>
    <dbReference type="NCBI Taxonomy" id="1445661"/>
    <lineage>
        <taxon>Bacteria</taxon>
        <taxon>Pseudomonadati</taxon>
        <taxon>Pseudomonadota</taxon>
        <taxon>Alphaproteobacteria</taxon>
        <taxon>Rhodobacterales</taxon>
        <taxon>Paracoccaceae</taxon>
        <taxon>Aliigemmobacter</taxon>
    </lineage>
</organism>
<dbReference type="PROSITE" id="PS00039">
    <property type="entry name" value="DEAD_ATP_HELICASE"/>
    <property type="match status" value="1"/>
</dbReference>
<feature type="compositionally biased region" description="Basic and acidic residues" evidence="6">
    <location>
        <begin position="563"/>
        <end position="580"/>
    </location>
</feature>
<comment type="caution">
    <text evidence="9">The sequence shown here is derived from an EMBL/GenBank/DDBJ whole genome shotgun (WGS) entry which is preliminary data.</text>
</comment>
<dbReference type="Gene3D" id="3.40.50.300">
    <property type="entry name" value="P-loop containing nucleotide triphosphate hydrolases"/>
    <property type="match status" value="2"/>
</dbReference>
<dbReference type="InterPro" id="IPR027417">
    <property type="entry name" value="P-loop_NTPase"/>
</dbReference>
<feature type="compositionally biased region" description="Basic and acidic residues" evidence="6">
    <location>
        <begin position="756"/>
        <end position="767"/>
    </location>
</feature>
<dbReference type="GO" id="GO:0016787">
    <property type="term" value="F:hydrolase activity"/>
    <property type="evidence" value="ECO:0007669"/>
    <property type="project" value="UniProtKB-KW"/>
</dbReference>
<evidence type="ECO:0000256" key="4">
    <source>
        <dbReference type="ARBA" id="ARBA00022840"/>
    </source>
</evidence>
<evidence type="ECO:0000256" key="2">
    <source>
        <dbReference type="ARBA" id="ARBA00022801"/>
    </source>
</evidence>
<feature type="compositionally biased region" description="Basic and acidic residues" evidence="6">
    <location>
        <begin position="588"/>
        <end position="645"/>
    </location>
</feature>
<gene>
    <name evidence="9" type="ORF">E7811_10770</name>
</gene>
<dbReference type="SMART" id="SM00490">
    <property type="entry name" value="HELICc"/>
    <property type="match status" value="1"/>
</dbReference>
<evidence type="ECO:0000256" key="6">
    <source>
        <dbReference type="SAM" id="MobiDB-lite"/>
    </source>
</evidence>
<feature type="compositionally biased region" description="Basic and acidic residues" evidence="6">
    <location>
        <begin position="530"/>
        <end position="551"/>
    </location>
</feature>
<keyword evidence="2" id="KW-0378">Hydrolase</keyword>
<dbReference type="PANTHER" id="PTHR47959:SF1">
    <property type="entry name" value="ATP-DEPENDENT RNA HELICASE DBPA"/>
    <property type="match status" value="1"/>
</dbReference>
<feature type="domain" description="Helicase ATP-binding" evidence="7">
    <location>
        <begin position="31"/>
        <end position="207"/>
    </location>
</feature>
<dbReference type="GO" id="GO:0005524">
    <property type="term" value="F:ATP binding"/>
    <property type="evidence" value="ECO:0007669"/>
    <property type="project" value="UniProtKB-KW"/>
</dbReference>
<dbReference type="InterPro" id="IPR014001">
    <property type="entry name" value="Helicase_ATP-bd"/>
</dbReference>
<accession>A0A4S3MMR8</accession>
<reference evidence="9 10" key="1">
    <citation type="submission" date="2019-04" db="EMBL/GenBank/DDBJ databases">
        <title>Draft genome sequence of Gemmobacter aestuarii sp. nov.</title>
        <authorList>
            <person name="Hameed A."/>
            <person name="Lin S.-Y."/>
            <person name="Shahina M."/>
            <person name="Lai W.-A."/>
            <person name="Young C.-C."/>
        </authorList>
    </citation>
    <scope>NUCLEOTIDE SEQUENCE [LARGE SCALE GENOMIC DNA]</scope>
    <source>
        <strain evidence="9 10">CC-PW-75</strain>
    </source>
</reference>
<dbReference type="InterPro" id="IPR012677">
    <property type="entry name" value="Nucleotide-bd_a/b_plait_sf"/>
</dbReference>
<keyword evidence="10" id="KW-1185">Reference proteome</keyword>
<feature type="compositionally biased region" description="Basic and acidic residues" evidence="6">
    <location>
        <begin position="804"/>
        <end position="813"/>
    </location>
</feature>
<dbReference type="PANTHER" id="PTHR47959">
    <property type="entry name" value="ATP-DEPENDENT RNA HELICASE RHLE-RELATED"/>
    <property type="match status" value="1"/>
</dbReference>
<dbReference type="PROSITE" id="PS51194">
    <property type="entry name" value="HELICASE_CTER"/>
    <property type="match status" value="1"/>
</dbReference>